<accession>A0ACB8LXQ7</accession>
<sequence>MHALIECSFARTCWFSSPVGFVGSCTSFLTWLEHIFTRCSEDDCNIAMMICWRIWIHRNDKIWNQKNGSVQQVLNSAGQLLYQWQAAKKQLYFVDAGVQQLAHGAVSWEKPEFGWVKCNVDAAVFASQGRIELGCVIRNSDGGFVAARCVGRHGSFSAREAEALGIREALSWLKEYKLPCVIVKMDCLQVFQALTEGFSGPNGFGLIIEDCRELALVIGEVKFSFVRRSANFAAHSVARA</sequence>
<evidence type="ECO:0000313" key="1">
    <source>
        <dbReference type="EMBL" id="KAH9777775.1"/>
    </source>
</evidence>
<gene>
    <name evidence="1" type="ORF">KPL71_007130</name>
</gene>
<name>A0ACB8LXQ7_CITSI</name>
<keyword evidence="2" id="KW-1185">Reference proteome</keyword>
<dbReference type="EMBL" id="CM039172">
    <property type="protein sequence ID" value="KAH9777775.1"/>
    <property type="molecule type" value="Genomic_DNA"/>
</dbReference>
<protein>
    <submittedName>
        <fullName evidence="1">RNase H domain-containing protein</fullName>
    </submittedName>
</protein>
<organism evidence="1 2">
    <name type="scientific">Citrus sinensis</name>
    <name type="common">Sweet orange</name>
    <name type="synonym">Citrus aurantium var. sinensis</name>
    <dbReference type="NCBI Taxonomy" id="2711"/>
    <lineage>
        <taxon>Eukaryota</taxon>
        <taxon>Viridiplantae</taxon>
        <taxon>Streptophyta</taxon>
        <taxon>Embryophyta</taxon>
        <taxon>Tracheophyta</taxon>
        <taxon>Spermatophyta</taxon>
        <taxon>Magnoliopsida</taxon>
        <taxon>eudicotyledons</taxon>
        <taxon>Gunneridae</taxon>
        <taxon>Pentapetalae</taxon>
        <taxon>rosids</taxon>
        <taxon>malvids</taxon>
        <taxon>Sapindales</taxon>
        <taxon>Rutaceae</taxon>
        <taxon>Aurantioideae</taxon>
        <taxon>Citrus</taxon>
    </lineage>
</organism>
<reference evidence="2" key="1">
    <citation type="journal article" date="2023" name="Hortic. Res.">
        <title>A chromosome-level phased genome enabling allele-level studies in sweet orange: a case study on citrus Huanglongbing tolerance.</title>
        <authorList>
            <person name="Wu B."/>
            <person name="Yu Q."/>
            <person name="Deng Z."/>
            <person name="Duan Y."/>
            <person name="Luo F."/>
            <person name="Gmitter F. Jr."/>
        </authorList>
    </citation>
    <scope>NUCLEOTIDE SEQUENCE [LARGE SCALE GENOMIC DNA]</scope>
    <source>
        <strain evidence="2">cv. Valencia</strain>
    </source>
</reference>
<dbReference type="Proteomes" id="UP000829398">
    <property type="component" value="Chromosome 3"/>
</dbReference>
<comment type="caution">
    <text evidence="1">The sequence shown here is derived from an EMBL/GenBank/DDBJ whole genome shotgun (WGS) entry which is preliminary data.</text>
</comment>
<proteinExistence type="predicted"/>
<evidence type="ECO:0000313" key="2">
    <source>
        <dbReference type="Proteomes" id="UP000829398"/>
    </source>
</evidence>